<dbReference type="InterPro" id="IPR027417">
    <property type="entry name" value="P-loop_NTPase"/>
</dbReference>
<keyword evidence="3" id="KW-0547">Nucleotide-binding</keyword>
<dbReference type="Gene3D" id="1.10.8.430">
    <property type="entry name" value="Helical domain of apoptotic protease-activating factors"/>
    <property type="match status" value="1"/>
</dbReference>
<feature type="domain" description="R13L1/DRL21-like LRR repeat region" evidence="9">
    <location>
        <begin position="659"/>
        <end position="781"/>
    </location>
</feature>
<dbReference type="Pfam" id="PF18052">
    <property type="entry name" value="Rx_N"/>
    <property type="match status" value="1"/>
</dbReference>
<evidence type="ECO:0000259" key="6">
    <source>
        <dbReference type="Pfam" id="PF00931"/>
    </source>
</evidence>
<dbReference type="PANTHER" id="PTHR36766:SF40">
    <property type="entry name" value="DISEASE RESISTANCE PROTEIN RGA3"/>
    <property type="match status" value="1"/>
</dbReference>
<organism evidence="10 11">
    <name type="scientific">Chenopodium quinoa</name>
    <name type="common">Quinoa</name>
    <dbReference type="NCBI Taxonomy" id="63459"/>
    <lineage>
        <taxon>Eukaryota</taxon>
        <taxon>Viridiplantae</taxon>
        <taxon>Streptophyta</taxon>
        <taxon>Embryophyta</taxon>
        <taxon>Tracheophyta</taxon>
        <taxon>Spermatophyta</taxon>
        <taxon>Magnoliopsida</taxon>
        <taxon>eudicotyledons</taxon>
        <taxon>Gunneridae</taxon>
        <taxon>Pentapetalae</taxon>
        <taxon>Caryophyllales</taxon>
        <taxon>Chenopodiaceae</taxon>
        <taxon>Chenopodioideae</taxon>
        <taxon>Atripliceae</taxon>
        <taxon>Chenopodium</taxon>
    </lineage>
</organism>
<name>A0A803LBX0_CHEQI</name>
<dbReference type="SUPFAM" id="SSF52540">
    <property type="entry name" value="P-loop containing nucleoside triphosphate hydrolases"/>
    <property type="match status" value="1"/>
</dbReference>
<dbReference type="GO" id="GO:0006952">
    <property type="term" value="P:defense response"/>
    <property type="evidence" value="ECO:0007669"/>
    <property type="project" value="UniProtKB-KW"/>
</dbReference>
<dbReference type="Gene3D" id="1.10.10.10">
    <property type="entry name" value="Winged helix-like DNA-binding domain superfamily/Winged helix DNA-binding domain"/>
    <property type="match status" value="1"/>
</dbReference>
<evidence type="ECO:0000259" key="8">
    <source>
        <dbReference type="Pfam" id="PF23559"/>
    </source>
</evidence>
<dbReference type="InterPro" id="IPR036388">
    <property type="entry name" value="WH-like_DNA-bd_sf"/>
</dbReference>
<keyword evidence="11" id="KW-1185">Reference proteome</keyword>
<evidence type="ECO:0000256" key="2">
    <source>
        <dbReference type="ARBA" id="ARBA00022737"/>
    </source>
</evidence>
<accession>A0A803LBX0</accession>
<feature type="domain" description="NB-ARC" evidence="6">
    <location>
        <begin position="178"/>
        <end position="352"/>
    </location>
</feature>
<dbReference type="GO" id="GO:0043531">
    <property type="term" value="F:ADP binding"/>
    <property type="evidence" value="ECO:0007669"/>
    <property type="project" value="InterPro"/>
</dbReference>
<proteinExistence type="predicted"/>
<dbReference type="EnsemblPlants" id="AUR62009359-RA">
    <property type="protein sequence ID" value="AUR62009359-RA:cds"/>
    <property type="gene ID" value="AUR62009359"/>
</dbReference>
<dbReference type="Gramene" id="AUR62009359-RA">
    <property type="protein sequence ID" value="AUR62009359-RA:cds"/>
    <property type="gene ID" value="AUR62009359"/>
</dbReference>
<dbReference type="Proteomes" id="UP000596660">
    <property type="component" value="Unplaced"/>
</dbReference>
<dbReference type="InterPro" id="IPR042197">
    <property type="entry name" value="Apaf_helical"/>
</dbReference>
<evidence type="ECO:0000256" key="4">
    <source>
        <dbReference type="ARBA" id="ARBA00022821"/>
    </source>
</evidence>
<feature type="domain" description="Disease resistance protein winged helix" evidence="8">
    <location>
        <begin position="438"/>
        <end position="505"/>
    </location>
</feature>
<dbReference type="InterPro" id="IPR032675">
    <property type="entry name" value="LRR_dom_sf"/>
</dbReference>
<protein>
    <recommendedName>
        <fullName evidence="12">Disease resistance protein RGA3</fullName>
    </recommendedName>
</protein>
<reference evidence="10" key="2">
    <citation type="submission" date="2021-03" db="UniProtKB">
        <authorList>
            <consortium name="EnsemblPlants"/>
        </authorList>
    </citation>
    <scope>IDENTIFICATION</scope>
</reference>
<dbReference type="InterPro" id="IPR041118">
    <property type="entry name" value="Rx_N"/>
</dbReference>
<dbReference type="GO" id="GO:0005524">
    <property type="term" value="F:ATP binding"/>
    <property type="evidence" value="ECO:0007669"/>
    <property type="project" value="UniProtKB-KW"/>
</dbReference>
<dbReference type="FunFam" id="1.10.10.10:FF:000322">
    <property type="entry name" value="Probable disease resistance protein At1g63360"/>
    <property type="match status" value="1"/>
</dbReference>
<dbReference type="SUPFAM" id="SSF52058">
    <property type="entry name" value="L domain-like"/>
    <property type="match status" value="1"/>
</dbReference>
<dbReference type="FunFam" id="3.40.50.300:FF:001091">
    <property type="entry name" value="Probable disease resistance protein At1g61300"/>
    <property type="match status" value="1"/>
</dbReference>
<evidence type="ECO:0000259" key="7">
    <source>
        <dbReference type="Pfam" id="PF18052"/>
    </source>
</evidence>
<dbReference type="PANTHER" id="PTHR36766">
    <property type="entry name" value="PLANT BROAD-SPECTRUM MILDEW RESISTANCE PROTEIN RPW8"/>
    <property type="match status" value="1"/>
</dbReference>
<evidence type="ECO:0000256" key="5">
    <source>
        <dbReference type="ARBA" id="ARBA00022840"/>
    </source>
</evidence>
<dbReference type="InterPro" id="IPR058922">
    <property type="entry name" value="WHD_DRP"/>
</dbReference>
<keyword evidence="1" id="KW-0433">Leucine-rich repeat</keyword>
<evidence type="ECO:0000313" key="10">
    <source>
        <dbReference type="EnsemblPlants" id="AUR62009359-RA:cds"/>
    </source>
</evidence>
<dbReference type="Gene3D" id="3.80.10.10">
    <property type="entry name" value="Ribonuclease Inhibitor"/>
    <property type="match status" value="2"/>
</dbReference>
<dbReference type="Pfam" id="PF00931">
    <property type="entry name" value="NB-ARC"/>
    <property type="match status" value="1"/>
</dbReference>
<feature type="domain" description="Disease resistance N-terminal" evidence="7">
    <location>
        <begin position="13"/>
        <end position="98"/>
    </location>
</feature>
<keyword evidence="5" id="KW-0067">ATP-binding</keyword>
<evidence type="ECO:0008006" key="12">
    <source>
        <dbReference type="Google" id="ProtNLM"/>
    </source>
</evidence>
<evidence type="ECO:0000313" key="11">
    <source>
        <dbReference type="Proteomes" id="UP000596660"/>
    </source>
</evidence>
<dbReference type="Pfam" id="PF25019">
    <property type="entry name" value="LRR_R13L1-DRL21"/>
    <property type="match status" value="1"/>
</dbReference>
<sequence length="1130" mass="128035">MAEGVLYDLAGKALSYLAEPAFKEAVSWWGARDDLKKLEKTIKMIQARVRDAERHQEEHGNDTIKEWLRRLRMVLYQADDLFDEVLTVDRQKQLMEVNKRKQVCLTFSRSGTLYFNWKISREIKSIRQQLDEISSDIAGLGLNPYPDHRDEPLSIGDRILRNRDTASFVKTEDVIGRETDKNIIIGMLFDPNNDGKRITVIPIVGLGGLGKTTLAQLVYNDEGVRKHFNFTAWVCVPEVNNQNRVLEKVYRSLSNCKDSSQLSVDQIKSSILESIKDKKYLLVLDDIWDESRDHWFDLFSLLGCGSSGSRVIVTTRSAKVAKAVGTTEPHNLGLLTEVESWNLFKKIAFVSEKEERNPNLVQIGKEIVNSCGNVPLAIRVVGSFLYSENNEKHWQRIRKTHQLSKEKGKGGDSVMEELKLSYDYLPPELKQCFAYCSLFPKDHEYSKNHLVKMWMALGYIDPSSTDTGEEYFMEMIGRNLFQDHREDESEGDEYCKMHDLVHDLAQIIAGEEMKQLVEPLDQISSADGLVHVSIELRNIEDGELWEAPQPLLAATKMRSLIVSRDYYNAQPSSLEMVILKFQSLRVLDLKRMNISVVPNSIGKLKHLRGLPRDFCKLDSLRHLGISGSDLSDLPAGIGKMTSLKVLDSFIVGENYGIDSLPSLNFTGYLNIKFNKWRIDAVVGAQRANLKDYQQLTSLNLMFLFMDVTPDLGEMDRMLTFLQLPPNLKIIEVLGYQGVEMPRTWFDGLSKLVSIVILSCSKCTALPHLSKLPHLKVLCLNAIEGLEYVEDENDNLADGGKCGSGAHNVYFPSLEFLQLWSLWSLKGWTRPSKDDGGEPRQLMFPRLLKLKVGNSPKLISMPLAPKLESLEAVAINWRVFESNLTLVDDEEAASPPSSRQLLFPCLMQLTSHFCPNFMSIEAQRIISTSIDDEEPASSSSTTLFTSLKELDISLIEDGPASLSISSRFSNLQSIKIRRCDELTSLMIESSNSIRDFKIQGCKRMKNISVGKHSVLDTLEIWGDDFIVGDDFEEEIFQSIACLTTLQKLRIQNYDKLTQLPDEMGNLSLLCELWIINCPKMASLPQSLLGLTSLQKLYILGCPDLKKRYEKPNGQDCHLLQHIPDVYSLPIC</sequence>
<dbReference type="GO" id="GO:0051707">
    <property type="term" value="P:response to other organism"/>
    <property type="evidence" value="ECO:0007669"/>
    <property type="project" value="UniProtKB-ARBA"/>
</dbReference>
<evidence type="ECO:0000259" key="9">
    <source>
        <dbReference type="Pfam" id="PF25019"/>
    </source>
</evidence>
<keyword evidence="4" id="KW-0611">Plant defense</keyword>
<reference evidence="10" key="1">
    <citation type="journal article" date="2017" name="Nature">
        <title>The genome of Chenopodium quinoa.</title>
        <authorList>
            <person name="Jarvis D.E."/>
            <person name="Ho Y.S."/>
            <person name="Lightfoot D.J."/>
            <person name="Schmoeckel S.M."/>
            <person name="Li B."/>
            <person name="Borm T.J.A."/>
            <person name="Ohyanagi H."/>
            <person name="Mineta K."/>
            <person name="Michell C.T."/>
            <person name="Saber N."/>
            <person name="Kharbatia N.M."/>
            <person name="Rupper R.R."/>
            <person name="Sharp A.R."/>
            <person name="Dally N."/>
            <person name="Boughton B.A."/>
            <person name="Woo Y.H."/>
            <person name="Gao G."/>
            <person name="Schijlen E.G.W.M."/>
            <person name="Guo X."/>
            <person name="Momin A.A."/>
            <person name="Negrao S."/>
            <person name="Al-Babili S."/>
            <person name="Gehring C."/>
            <person name="Roessner U."/>
            <person name="Jung C."/>
            <person name="Murphy K."/>
            <person name="Arold S.T."/>
            <person name="Gojobori T."/>
            <person name="van der Linden C.G."/>
            <person name="van Loo E.N."/>
            <person name="Jellen E.N."/>
            <person name="Maughan P.J."/>
            <person name="Tester M."/>
        </authorList>
    </citation>
    <scope>NUCLEOTIDE SEQUENCE [LARGE SCALE GENOMIC DNA]</scope>
    <source>
        <strain evidence="10">cv. PI 614886</strain>
    </source>
</reference>
<dbReference type="Pfam" id="PF23559">
    <property type="entry name" value="WHD_DRP"/>
    <property type="match status" value="1"/>
</dbReference>
<dbReference type="PRINTS" id="PR00364">
    <property type="entry name" value="DISEASERSIST"/>
</dbReference>
<dbReference type="Gene3D" id="1.20.5.4130">
    <property type="match status" value="1"/>
</dbReference>
<dbReference type="SMR" id="A0A803LBX0"/>
<dbReference type="InterPro" id="IPR002182">
    <property type="entry name" value="NB-ARC"/>
</dbReference>
<evidence type="ECO:0000256" key="3">
    <source>
        <dbReference type="ARBA" id="ARBA00022741"/>
    </source>
</evidence>
<evidence type="ECO:0000256" key="1">
    <source>
        <dbReference type="ARBA" id="ARBA00022614"/>
    </source>
</evidence>
<dbReference type="AlphaFoldDB" id="A0A803LBX0"/>
<dbReference type="Gene3D" id="3.40.50.300">
    <property type="entry name" value="P-loop containing nucleotide triphosphate hydrolases"/>
    <property type="match status" value="1"/>
</dbReference>
<keyword evidence="2" id="KW-0677">Repeat</keyword>
<dbReference type="InterPro" id="IPR056789">
    <property type="entry name" value="LRR_R13L1-DRL21"/>
</dbReference>